<name>A0A2U7U7N2_9VIRU</name>
<dbReference type="EMBL" id="MG011689">
    <property type="protein sequence ID" value="AVK74432.1"/>
    <property type="molecule type" value="Genomic_DNA"/>
</dbReference>
<feature type="compositionally biased region" description="Low complexity" evidence="1">
    <location>
        <begin position="582"/>
        <end position="599"/>
    </location>
</feature>
<proteinExistence type="predicted"/>
<protein>
    <submittedName>
        <fullName evidence="2">Uncharacterized protein</fullName>
    </submittedName>
</protein>
<evidence type="ECO:0000256" key="1">
    <source>
        <dbReference type="SAM" id="MobiDB-lite"/>
    </source>
</evidence>
<organism evidence="2">
    <name type="scientific">Pandoravirus quercus</name>
    <dbReference type="NCBI Taxonomy" id="2107709"/>
    <lineage>
        <taxon>Viruses</taxon>
        <taxon>Pandoravirus</taxon>
    </lineage>
</organism>
<gene>
    <name evidence="2" type="ORF">pqer_cds_10</name>
</gene>
<sequence>MLSAKDAEAKLGLAIKCAESAKTNTAAMCLHIHDLYRHFASGGETDGKSTAGTDLCKVEALAPWRFGSFAEMCRKGLRRDPRDVYKDMRSGLADVLMREALRLAPPAAPPQNSTDEDSDIVVAGRVSLAAYRPVAAVVSQWSPDDRWMTQSVSQLTEWLVSEQGQGLREALVAIWAHARASARGRVHGRPTVADFTAAVEACRTHTLSPAAQDPIVVTPMSSQCAATSATADASRSASTPAVALVAAHCDDVIDSVISAWVADVATASAATRTARPTPYDATPATYRALPDADDGGESAGADAVSVPDIFCGYAATDETAPQDGDGGQSDDEDDNHTPVDCTDRRKRSWEELSDDSGDASGAEHSINRPSRRQRTRGPPDDVGQDYEAVGLEEKLARCVTAFRRRSAVGRGPLASHTPLDPMFHDFARRWRMDWDTGVVSPTRATKALIDCVGDAMAYVVKETCVGDTTCKWILNAMDDEHVGGPVLGPTAVPPRKTIQRGRWHAYRLFRQCIDAIGLLEDPLLGLAAIGTVDWVAVEGCARMTGAEAKTVLPPGEPWLSSARRRARNSENKKEEEAHSHGAAEPGATTEAASSPRAKE</sequence>
<evidence type="ECO:0000313" key="2">
    <source>
        <dbReference type="EMBL" id="AVK74432.1"/>
    </source>
</evidence>
<reference evidence="2" key="1">
    <citation type="journal article" date="2018" name="Nat. Commun.">
        <title>Diversity and evolution of the emerging Pandoraviridae family.</title>
        <authorList>
            <person name="Legendre M."/>
            <person name="Fabre E."/>
            <person name="Poirot O."/>
            <person name="Jeudy S."/>
            <person name="Lartigue A."/>
            <person name="Alempic J.M."/>
            <person name="Beucher L."/>
            <person name="Philippe N."/>
            <person name="Bertaux L."/>
            <person name="Christo-Foroux E."/>
            <person name="Labadie K."/>
            <person name="Coute Y."/>
            <person name="Abergel C."/>
            <person name="Claverie J.M."/>
        </authorList>
    </citation>
    <scope>NUCLEOTIDE SEQUENCE [LARGE SCALE GENOMIC DNA]</scope>
    <source>
        <strain evidence="2">Quercus</strain>
    </source>
</reference>
<dbReference type="Proteomes" id="UP000248852">
    <property type="component" value="Segment"/>
</dbReference>
<feature type="region of interest" description="Disordered" evidence="1">
    <location>
        <begin position="316"/>
        <end position="384"/>
    </location>
</feature>
<feature type="region of interest" description="Disordered" evidence="1">
    <location>
        <begin position="268"/>
        <end position="301"/>
    </location>
</feature>
<dbReference type="RefSeq" id="YP_009482701.1">
    <property type="nucleotide sequence ID" value="NC_037667.1"/>
</dbReference>
<dbReference type="GeneID" id="36843573"/>
<accession>A0A2U7U7N2</accession>
<feature type="region of interest" description="Disordered" evidence="1">
    <location>
        <begin position="551"/>
        <end position="599"/>
    </location>
</feature>
<feature type="compositionally biased region" description="Basic and acidic residues" evidence="1">
    <location>
        <begin position="567"/>
        <end position="581"/>
    </location>
</feature>
<feature type="compositionally biased region" description="Low complexity" evidence="1">
    <location>
        <begin position="268"/>
        <end position="288"/>
    </location>
</feature>
<dbReference type="KEGG" id="vg:36843573"/>